<name>A0A5J4JE72_9BACI</name>
<protein>
    <submittedName>
        <fullName evidence="1">DUF370 domain-containing protein</fullName>
    </submittedName>
</protein>
<evidence type="ECO:0000313" key="1">
    <source>
        <dbReference type="EMBL" id="GER70011.1"/>
    </source>
</evidence>
<keyword evidence="2" id="KW-1185">Reference proteome</keyword>
<dbReference type="InterPro" id="IPR007169">
    <property type="entry name" value="RemA-like"/>
</dbReference>
<reference evidence="1 2" key="1">
    <citation type="submission" date="2019-09" db="EMBL/GenBank/DDBJ databases">
        <title>Draft genome sequence of Bacillus sp. JC-7.</title>
        <authorList>
            <person name="Tanaka N."/>
            <person name="Shiwa Y."/>
            <person name="Fujita N."/>
            <person name="Tanasupawat S."/>
        </authorList>
    </citation>
    <scope>NUCLEOTIDE SEQUENCE [LARGE SCALE GENOMIC DNA]</scope>
    <source>
        <strain evidence="1 2">JC-7</strain>
    </source>
</reference>
<accession>A0A5J4JE72</accession>
<dbReference type="RefSeq" id="WP_151697786.1">
    <property type="nucleotide sequence ID" value="NZ_BKZP01000017.1"/>
</dbReference>
<dbReference type="Pfam" id="PF04025">
    <property type="entry name" value="RemA-like"/>
    <property type="match status" value="1"/>
</dbReference>
<sequence length="91" mass="10306">MYLHIGEDVIVRGDEIIAILDQRSLNGSDINDDYLQAFRQDTINLAKGGFKSVIITQHRIYLSPLSPGALIKRTNGKTKRLYPIRPGFYTN</sequence>
<evidence type="ECO:0000313" key="2">
    <source>
        <dbReference type="Proteomes" id="UP000391919"/>
    </source>
</evidence>
<dbReference type="Proteomes" id="UP000391919">
    <property type="component" value="Unassembled WGS sequence"/>
</dbReference>
<proteinExistence type="predicted"/>
<dbReference type="NCBIfam" id="NF046065">
    <property type="entry name" value="MtxRegRemB"/>
    <property type="match status" value="1"/>
</dbReference>
<dbReference type="AlphaFoldDB" id="A0A5J4JE72"/>
<comment type="caution">
    <text evidence="1">The sequence shown here is derived from an EMBL/GenBank/DDBJ whole genome shotgun (WGS) entry which is preliminary data.</text>
</comment>
<gene>
    <name evidence="1" type="ORF">BpJC7_13140</name>
</gene>
<organism evidence="1 2">
    <name type="scientific">Weizmannia acidilactici</name>
    <dbReference type="NCBI Taxonomy" id="2607726"/>
    <lineage>
        <taxon>Bacteria</taxon>
        <taxon>Bacillati</taxon>
        <taxon>Bacillota</taxon>
        <taxon>Bacilli</taxon>
        <taxon>Bacillales</taxon>
        <taxon>Bacillaceae</taxon>
        <taxon>Heyndrickxia</taxon>
    </lineage>
</organism>
<dbReference type="EMBL" id="BKZQ01000014">
    <property type="protein sequence ID" value="GER70011.1"/>
    <property type="molecule type" value="Genomic_DNA"/>
</dbReference>